<reference evidence="2" key="1">
    <citation type="journal article" date="2017" name="Nat. Microbiol.">
        <title>Global analysis of biosynthetic gene clusters reveals vast potential of secondary metabolite production in Penicillium species.</title>
        <authorList>
            <person name="Nielsen J.C."/>
            <person name="Grijseels S."/>
            <person name="Prigent S."/>
            <person name="Ji B."/>
            <person name="Dainat J."/>
            <person name="Nielsen K.F."/>
            <person name="Frisvad J.C."/>
            <person name="Workman M."/>
            <person name="Nielsen J."/>
        </authorList>
    </citation>
    <scope>NUCLEOTIDE SEQUENCE [LARGE SCALE GENOMIC DNA]</scope>
    <source>
        <strain evidence="2">IBT 4502</strain>
    </source>
</reference>
<accession>A0A1V6N6X4</accession>
<proteinExistence type="predicted"/>
<protein>
    <recommendedName>
        <fullName evidence="3">Terpene synthase</fullName>
    </recommendedName>
</protein>
<dbReference type="OrthoDB" id="3004402at2759"/>
<organism evidence="1 2">
    <name type="scientific">Penicillium polonicum</name>
    <dbReference type="NCBI Taxonomy" id="60169"/>
    <lineage>
        <taxon>Eukaryota</taxon>
        <taxon>Fungi</taxon>
        <taxon>Dikarya</taxon>
        <taxon>Ascomycota</taxon>
        <taxon>Pezizomycotina</taxon>
        <taxon>Eurotiomycetes</taxon>
        <taxon>Eurotiomycetidae</taxon>
        <taxon>Eurotiales</taxon>
        <taxon>Aspergillaceae</taxon>
        <taxon>Penicillium</taxon>
    </lineage>
</organism>
<dbReference type="Gene3D" id="1.10.600.10">
    <property type="entry name" value="Farnesyl Diphosphate Synthase"/>
    <property type="match status" value="1"/>
</dbReference>
<dbReference type="AlphaFoldDB" id="A0A1V6N6X4"/>
<name>A0A1V6N6X4_PENPO</name>
<comment type="caution">
    <text evidence="1">The sequence shown here is derived from an EMBL/GenBank/DDBJ whole genome shotgun (WGS) entry which is preliminary data.</text>
</comment>
<dbReference type="Pfam" id="PF19086">
    <property type="entry name" value="Terpene_syn_C_2"/>
    <property type="match status" value="1"/>
</dbReference>
<dbReference type="EMBL" id="MDYM01000024">
    <property type="protein sequence ID" value="OQD60405.1"/>
    <property type="molecule type" value="Genomic_DNA"/>
</dbReference>
<dbReference type="Proteomes" id="UP000191408">
    <property type="component" value="Unassembled WGS sequence"/>
</dbReference>
<sequence length="392" mass="44613">MANDTQFEPSFLKPIRFTYDLNLDIYSIPSKVDSFNFLERYRRDAFENDNSVLIKPALLRLPWPSTFQDARQCKYWREAKHALEIFLDEIYSLAPEVDGLLPNLHCSPESLASRCDKGQAAIDTAVSAAVYMNPEASPSRISLITKFYLLAWLHDDVVEHNPEYAGSTMIDKICAPWWQIITNAQGITTDSNTVLPGIAQELIIEDENLGRQIMKGLLSYTESMRSPPRETFSGFKDFIEYRAIDIASDFTFACVRFGTRTNLTSTEQAPLQALVTLCRDHIILVNDLFSFDKEKKDMESRGSTFINTVNYLRFTLSLETRTAKIFAQCLIAELELQIHQELERLQSDQTLSDRQIRYSLGVIESAAGNMLFSVTSKRYGGDNAIDYQPLAK</sequence>
<evidence type="ECO:0000313" key="2">
    <source>
        <dbReference type="Proteomes" id="UP000191408"/>
    </source>
</evidence>
<keyword evidence="2" id="KW-1185">Reference proteome</keyword>
<dbReference type="SUPFAM" id="SSF48576">
    <property type="entry name" value="Terpenoid synthases"/>
    <property type="match status" value="1"/>
</dbReference>
<dbReference type="InterPro" id="IPR008949">
    <property type="entry name" value="Isoprenoid_synthase_dom_sf"/>
</dbReference>
<gene>
    <name evidence="1" type="ORF">PENPOL_c024G01287</name>
</gene>
<evidence type="ECO:0008006" key="3">
    <source>
        <dbReference type="Google" id="ProtNLM"/>
    </source>
</evidence>
<evidence type="ECO:0000313" key="1">
    <source>
        <dbReference type="EMBL" id="OQD60405.1"/>
    </source>
</evidence>